<organism evidence="5 6">
    <name type="scientific">Paenibacillus methanolicus</name>
    <dbReference type="NCBI Taxonomy" id="582686"/>
    <lineage>
        <taxon>Bacteria</taxon>
        <taxon>Bacillati</taxon>
        <taxon>Bacillota</taxon>
        <taxon>Bacilli</taxon>
        <taxon>Bacillales</taxon>
        <taxon>Paenibacillaceae</taxon>
        <taxon>Paenibacillus</taxon>
    </lineage>
</organism>
<dbReference type="PANTHER" id="PTHR43280">
    <property type="entry name" value="ARAC-FAMILY TRANSCRIPTIONAL REGULATOR"/>
    <property type="match status" value="1"/>
</dbReference>
<dbReference type="PROSITE" id="PS01124">
    <property type="entry name" value="HTH_ARAC_FAMILY_2"/>
    <property type="match status" value="1"/>
</dbReference>
<dbReference type="InterPro" id="IPR014710">
    <property type="entry name" value="RmlC-like_jellyroll"/>
</dbReference>
<feature type="domain" description="HTH araC/xylS-type" evidence="4">
    <location>
        <begin position="158"/>
        <end position="256"/>
    </location>
</feature>
<reference evidence="5 6" key="1">
    <citation type="submission" date="2019-07" db="EMBL/GenBank/DDBJ databases">
        <title>Genomic Encyclopedia of Type Strains, Phase III (KMG-III): the genomes of soil and plant-associated and newly described type strains.</title>
        <authorList>
            <person name="Whitman W."/>
        </authorList>
    </citation>
    <scope>NUCLEOTIDE SEQUENCE [LARGE SCALE GENOMIC DNA]</scope>
    <source>
        <strain evidence="5 6">BL24</strain>
    </source>
</reference>
<dbReference type="Proteomes" id="UP000323257">
    <property type="component" value="Unassembled WGS sequence"/>
</dbReference>
<gene>
    <name evidence="5" type="ORF">BCM02_107180</name>
</gene>
<proteinExistence type="predicted"/>
<keyword evidence="6" id="KW-1185">Reference proteome</keyword>
<dbReference type="SUPFAM" id="SSF51215">
    <property type="entry name" value="Regulatory protein AraC"/>
    <property type="match status" value="1"/>
</dbReference>
<evidence type="ECO:0000313" key="6">
    <source>
        <dbReference type="Proteomes" id="UP000323257"/>
    </source>
</evidence>
<dbReference type="Pfam" id="PF12833">
    <property type="entry name" value="HTH_18"/>
    <property type="match status" value="1"/>
</dbReference>
<keyword evidence="2 5" id="KW-0238">DNA-binding</keyword>
<evidence type="ECO:0000313" key="5">
    <source>
        <dbReference type="EMBL" id="TYP73196.1"/>
    </source>
</evidence>
<dbReference type="RefSeq" id="WP_148930754.1">
    <property type="nucleotide sequence ID" value="NZ_VNHS01000007.1"/>
</dbReference>
<dbReference type="Gene3D" id="1.10.10.60">
    <property type="entry name" value="Homeodomain-like"/>
    <property type="match status" value="2"/>
</dbReference>
<keyword evidence="3" id="KW-0804">Transcription</keyword>
<comment type="caution">
    <text evidence="5">The sequence shown here is derived from an EMBL/GenBank/DDBJ whole genome shotgun (WGS) entry which is preliminary data.</text>
</comment>
<dbReference type="InterPro" id="IPR018060">
    <property type="entry name" value="HTH_AraC"/>
</dbReference>
<evidence type="ECO:0000256" key="3">
    <source>
        <dbReference type="ARBA" id="ARBA00023163"/>
    </source>
</evidence>
<dbReference type="SMART" id="SM00342">
    <property type="entry name" value="HTH_ARAC"/>
    <property type="match status" value="1"/>
</dbReference>
<dbReference type="PROSITE" id="PS00041">
    <property type="entry name" value="HTH_ARAC_FAMILY_1"/>
    <property type="match status" value="1"/>
</dbReference>
<dbReference type="PANTHER" id="PTHR43280:SF2">
    <property type="entry name" value="HTH-TYPE TRANSCRIPTIONAL REGULATOR EXSA"/>
    <property type="match status" value="1"/>
</dbReference>
<evidence type="ECO:0000259" key="4">
    <source>
        <dbReference type="PROSITE" id="PS01124"/>
    </source>
</evidence>
<dbReference type="InterPro" id="IPR018062">
    <property type="entry name" value="HTH_AraC-typ_CS"/>
</dbReference>
<dbReference type="InterPro" id="IPR037923">
    <property type="entry name" value="HTH-like"/>
</dbReference>
<dbReference type="GO" id="GO:0043565">
    <property type="term" value="F:sequence-specific DNA binding"/>
    <property type="evidence" value="ECO:0007669"/>
    <property type="project" value="InterPro"/>
</dbReference>
<accession>A0A5S5C447</accession>
<keyword evidence="1" id="KW-0805">Transcription regulation</keyword>
<protein>
    <submittedName>
        <fullName evidence="5">AraC-like DNA-binding protein</fullName>
    </submittedName>
</protein>
<dbReference type="Gene3D" id="2.60.120.10">
    <property type="entry name" value="Jelly Rolls"/>
    <property type="match status" value="1"/>
</dbReference>
<evidence type="ECO:0000256" key="2">
    <source>
        <dbReference type="ARBA" id="ARBA00023125"/>
    </source>
</evidence>
<dbReference type="OrthoDB" id="345425at2"/>
<dbReference type="InterPro" id="IPR003313">
    <property type="entry name" value="AraC-bd"/>
</dbReference>
<dbReference type="EMBL" id="VNHS01000007">
    <property type="protein sequence ID" value="TYP73196.1"/>
    <property type="molecule type" value="Genomic_DNA"/>
</dbReference>
<name>A0A5S5C447_9BACL</name>
<dbReference type="GO" id="GO:0003700">
    <property type="term" value="F:DNA-binding transcription factor activity"/>
    <property type="evidence" value="ECO:0007669"/>
    <property type="project" value="InterPro"/>
</dbReference>
<dbReference type="Pfam" id="PF02311">
    <property type="entry name" value="AraC_binding"/>
    <property type="match status" value="1"/>
</dbReference>
<evidence type="ECO:0000256" key="1">
    <source>
        <dbReference type="ARBA" id="ARBA00023015"/>
    </source>
</evidence>
<sequence>MLMIQAVHFDDSIPSWRTQTAVIDYNVLVLVVSGRVRYRIGEHDHVGEPGDLLFIPRGTRRAGDNDPSGPHRKYTILFNEDADRLSFIPFLRDRRWLRFQPRKMAYLRQRFARLHEEWRPDDPLQAFACLGVLQELIGLIAADLGRPEVPPIRTRYADAMQRYLRDHYRESVATRELARLIGRTPNYAIAVFREVTGQTPIAYLHQLRIAEACRLLLDSDMTIASISDYLGYYDTSYFFRVFKKHASMTPSDYAASGRRLSFD</sequence>
<dbReference type="InterPro" id="IPR009057">
    <property type="entry name" value="Homeodomain-like_sf"/>
</dbReference>
<dbReference type="AlphaFoldDB" id="A0A5S5C447"/>
<dbReference type="SUPFAM" id="SSF46689">
    <property type="entry name" value="Homeodomain-like"/>
    <property type="match status" value="2"/>
</dbReference>